<sequence>MMNRTQLSRNPRSEPTRHVAPKERLQQHPILAVGMRLPHPPNCHRNSPDT</sequence>
<feature type="region of interest" description="Disordered" evidence="1">
    <location>
        <begin position="1"/>
        <end position="50"/>
    </location>
</feature>
<gene>
    <name evidence="2" type="ORF">DPMN_160171</name>
</gene>
<proteinExistence type="predicted"/>
<dbReference type="AlphaFoldDB" id="A0A9D4EM96"/>
<dbReference type="Proteomes" id="UP000828390">
    <property type="component" value="Unassembled WGS sequence"/>
</dbReference>
<dbReference type="EMBL" id="JAIWYP010000008">
    <property type="protein sequence ID" value="KAH3782258.1"/>
    <property type="molecule type" value="Genomic_DNA"/>
</dbReference>
<protein>
    <submittedName>
        <fullName evidence="2">Uncharacterized protein</fullName>
    </submittedName>
</protein>
<evidence type="ECO:0000313" key="2">
    <source>
        <dbReference type="EMBL" id="KAH3782258.1"/>
    </source>
</evidence>
<feature type="compositionally biased region" description="Polar residues" evidence="1">
    <location>
        <begin position="1"/>
        <end position="10"/>
    </location>
</feature>
<comment type="caution">
    <text evidence="2">The sequence shown here is derived from an EMBL/GenBank/DDBJ whole genome shotgun (WGS) entry which is preliminary data.</text>
</comment>
<evidence type="ECO:0000256" key="1">
    <source>
        <dbReference type="SAM" id="MobiDB-lite"/>
    </source>
</evidence>
<accession>A0A9D4EM96</accession>
<reference evidence="2" key="1">
    <citation type="journal article" date="2019" name="bioRxiv">
        <title>The Genome of the Zebra Mussel, Dreissena polymorpha: A Resource for Invasive Species Research.</title>
        <authorList>
            <person name="McCartney M.A."/>
            <person name="Auch B."/>
            <person name="Kono T."/>
            <person name="Mallez S."/>
            <person name="Zhang Y."/>
            <person name="Obille A."/>
            <person name="Becker A."/>
            <person name="Abrahante J.E."/>
            <person name="Garbe J."/>
            <person name="Badalamenti J.P."/>
            <person name="Herman A."/>
            <person name="Mangelson H."/>
            <person name="Liachko I."/>
            <person name="Sullivan S."/>
            <person name="Sone E.D."/>
            <person name="Koren S."/>
            <person name="Silverstein K.A.T."/>
            <person name="Beckman K.B."/>
            <person name="Gohl D.M."/>
        </authorList>
    </citation>
    <scope>NUCLEOTIDE SEQUENCE</scope>
    <source>
        <strain evidence="2">Duluth1</strain>
        <tissue evidence="2">Whole animal</tissue>
    </source>
</reference>
<name>A0A9D4EM96_DREPO</name>
<organism evidence="2 3">
    <name type="scientific">Dreissena polymorpha</name>
    <name type="common">Zebra mussel</name>
    <name type="synonym">Mytilus polymorpha</name>
    <dbReference type="NCBI Taxonomy" id="45954"/>
    <lineage>
        <taxon>Eukaryota</taxon>
        <taxon>Metazoa</taxon>
        <taxon>Spiralia</taxon>
        <taxon>Lophotrochozoa</taxon>
        <taxon>Mollusca</taxon>
        <taxon>Bivalvia</taxon>
        <taxon>Autobranchia</taxon>
        <taxon>Heteroconchia</taxon>
        <taxon>Euheterodonta</taxon>
        <taxon>Imparidentia</taxon>
        <taxon>Neoheterodontei</taxon>
        <taxon>Myida</taxon>
        <taxon>Dreissenoidea</taxon>
        <taxon>Dreissenidae</taxon>
        <taxon>Dreissena</taxon>
    </lineage>
</organism>
<feature type="compositionally biased region" description="Basic and acidic residues" evidence="1">
    <location>
        <begin position="11"/>
        <end position="26"/>
    </location>
</feature>
<reference evidence="2" key="2">
    <citation type="submission" date="2020-11" db="EMBL/GenBank/DDBJ databases">
        <authorList>
            <person name="McCartney M.A."/>
            <person name="Auch B."/>
            <person name="Kono T."/>
            <person name="Mallez S."/>
            <person name="Becker A."/>
            <person name="Gohl D.M."/>
            <person name="Silverstein K.A.T."/>
            <person name="Koren S."/>
            <person name="Bechman K.B."/>
            <person name="Herman A."/>
            <person name="Abrahante J.E."/>
            <person name="Garbe J."/>
        </authorList>
    </citation>
    <scope>NUCLEOTIDE SEQUENCE</scope>
    <source>
        <strain evidence="2">Duluth1</strain>
        <tissue evidence="2">Whole animal</tissue>
    </source>
</reference>
<evidence type="ECO:0000313" key="3">
    <source>
        <dbReference type="Proteomes" id="UP000828390"/>
    </source>
</evidence>
<keyword evidence="3" id="KW-1185">Reference proteome</keyword>